<name>A0AAW0SHU5_SCYPA</name>
<dbReference type="InterPro" id="IPR052618">
    <property type="entry name" value="ComplexI_NDUFA12"/>
</dbReference>
<evidence type="ECO:0000256" key="2">
    <source>
        <dbReference type="SAM" id="MobiDB-lite"/>
    </source>
</evidence>
<dbReference type="AlphaFoldDB" id="A0AAW0SHU5"/>
<dbReference type="GO" id="GO:0032981">
    <property type="term" value="P:mitochondrial respiratory chain complex I assembly"/>
    <property type="evidence" value="ECO:0007669"/>
    <property type="project" value="TreeGrafter"/>
</dbReference>
<evidence type="ECO:0000256" key="1">
    <source>
        <dbReference type="ARBA" id="ARBA00007355"/>
    </source>
</evidence>
<dbReference type="GO" id="GO:0005739">
    <property type="term" value="C:mitochondrion"/>
    <property type="evidence" value="ECO:0007669"/>
    <property type="project" value="TreeGrafter"/>
</dbReference>
<organism evidence="3 4">
    <name type="scientific">Scylla paramamosain</name>
    <name type="common">Mud crab</name>
    <dbReference type="NCBI Taxonomy" id="85552"/>
    <lineage>
        <taxon>Eukaryota</taxon>
        <taxon>Metazoa</taxon>
        <taxon>Ecdysozoa</taxon>
        <taxon>Arthropoda</taxon>
        <taxon>Crustacea</taxon>
        <taxon>Multicrustacea</taxon>
        <taxon>Malacostraca</taxon>
        <taxon>Eumalacostraca</taxon>
        <taxon>Eucarida</taxon>
        <taxon>Decapoda</taxon>
        <taxon>Pleocyemata</taxon>
        <taxon>Brachyura</taxon>
        <taxon>Eubrachyura</taxon>
        <taxon>Portunoidea</taxon>
        <taxon>Portunidae</taxon>
        <taxon>Portuninae</taxon>
        <taxon>Scylla</taxon>
    </lineage>
</organism>
<keyword evidence="4" id="KW-1185">Reference proteome</keyword>
<gene>
    <name evidence="3" type="ORF">O3P69_011951</name>
</gene>
<dbReference type="InterPro" id="IPR007763">
    <property type="entry name" value="NDUFA12"/>
</dbReference>
<dbReference type="Proteomes" id="UP001487740">
    <property type="component" value="Unassembled WGS sequence"/>
</dbReference>
<feature type="region of interest" description="Disordered" evidence="2">
    <location>
        <begin position="127"/>
        <end position="156"/>
    </location>
</feature>
<reference evidence="3 4" key="1">
    <citation type="submission" date="2023-03" db="EMBL/GenBank/DDBJ databases">
        <title>High-quality genome of Scylla paramamosain provides insights in environmental adaptation.</title>
        <authorList>
            <person name="Zhang L."/>
        </authorList>
    </citation>
    <scope>NUCLEOTIDE SEQUENCE [LARGE SCALE GENOMIC DNA]</scope>
    <source>
        <strain evidence="3">LZ_2023a</strain>
        <tissue evidence="3">Muscle</tissue>
    </source>
</reference>
<evidence type="ECO:0000313" key="4">
    <source>
        <dbReference type="Proteomes" id="UP001487740"/>
    </source>
</evidence>
<accession>A0AAW0SHU5</accession>
<dbReference type="GO" id="GO:0045271">
    <property type="term" value="C:respiratory chain complex I"/>
    <property type="evidence" value="ECO:0007669"/>
    <property type="project" value="InterPro"/>
</dbReference>
<protein>
    <submittedName>
        <fullName evidence="3">Uncharacterized protein</fullName>
    </submittedName>
</protein>
<sequence>MSGKTRSLYGTAFKHFLNSLKPRSSPGVLVGSDQHGNKYYEIPADPSRGKRYPKRWLVPVSEASYKEEIVSFEWNAWLRNRRADPPSESEIEGNVAYSKMLKENASKLSEKEGKKVDESVKHTNMSSFPVYDEYEVTPGDKQDVTSSGERGYSHYR</sequence>
<dbReference type="EMBL" id="JARAKH010000307">
    <property type="protein sequence ID" value="KAK8374579.1"/>
    <property type="molecule type" value="Genomic_DNA"/>
</dbReference>
<dbReference type="Pfam" id="PF05071">
    <property type="entry name" value="NDUFA12"/>
    <property type="match status" value="1"/>
</dbReference>
<dbReference type="PANTHER" id="PTHR32470">
    <property type="entry name" value="ADH DEHYDROGENASE [UBIQUINONE] 1 ALPHA SUBCOMPLEX ASSEMBLY FACTOR 2"/>
    <property type="match status" value="1"/>
</dbReference>
<comment type="caution">
    <text evidence="3">The sequence shown here is derived from an EMBL/GenBank/DDBJ whole genome shotgun (WGS) entry which is preliminary data.</text>
</comment>
<dbReference type="PANTHER" id="PTHR32470:SF2">
    <property type="entry name" value="NADH DEHYDROGENASE [UBIQUINONE] 1 ALPHA SUBCOMPLEX ASSEMBLY FACTOR 2"/>
    <property type="match status" value="1"/>
</dbReference>
<proteinExistence type="inferred from homology"/>
<comment type="similarity">
    <text evidence="1">Belongs to the complex I NDUFA12 subunit family.</text>
</comment>
<evidence type="ECO:0000313" key="3">
    <source>
        <dbReference type="EMBL" id="KAK8374579.1"/>
    </source>
</evidence>